<dbReference type="InterPro" id="IPR038242">
    <property type="entry name" value="Cmr2_N"/>
</dbReference>
<dbReference type="EMBL" id="LNQL01000003">
    <property type="protein sequence ID" value="KSU48684.1"/>
    <property type="molecule type" value="Genomic_DNA"/>
</dbReference>
<dbReference type="NCBIfam" id="TIGR02577">
    <property type="entry name" value="cas_TM1794_Cmr2"/>
    <property type="match status" value="1"/>
</dbReference>
<evidence type="ECO:0000256" key="1">
    <source>
        <dbReference type="ARBA" id="ARBA00022741"/>
    </source>
</evidence>
<dbReference type="InterPro" id="IPR024615">
    <property type="entry name" value="CRISPR-assoc_Cmr2_N"/>
</dbReference>
<keyword evidence="1" id="KW-0547">Nucleotide-binding</keyword>
<evidence type="ECO:0000259" key="3">
    <source>
        <dbReference type="PROSITE" id="PS50887"/>
    </source>
</evidence>
<gene>
    <name evidence="4" type="ORF">AS033_10150</name>
</gene>
<dbReference type="RefSeq" id="WP_058265423.1">
    <property type="nucleotide sequence ID" value="NZ_FMYN01000003.1"/>
</dbReference>
<dbReference type="AlphaFoldDB" id="A0A0V8GEL1"/>
<proteinExistence type="predicted"/>
<dbReference type="PANTHER" id="PTHR36528">
    <property type="entry name" value="CRISPR SYSTEM SINGLE-STRAND-SPECIFIC DEOXYRIBONUCLEASE CAS10/CSM1 (SUBTYPE III-A)"/>
    <property type="match status" value="1"/>
</dbReference>
<name>A0A0V8GEL1_9BACL</name>
<dbReference type="Gene3D" id="3.30.70.270">
    <property type="match status" value="1"/>
</dbReference>
<reference evidence="4 5" key="1">
    <citation type="journal article" date="2015" name="Int. J. Syst. Evol. Microbiol.">
        <title>Exiguobacterium enclense sp. nov., isolated from sediment.</title>
        <authorList>
            <person name="Dastager S.G."/>
            <person name="Mawlankar R."/>
            <person name="Sonalkar V.V."/>
            <person name="Thorat M.N."/>
            <person name="Mual P."/>
            <person name="Verma A."/>
            <person name="Krishnamurthi S."/>
            <person name="Tang S.K."/>
            <person name="Li W.J."/>
        </authorList>
    </citation>
    <scope>NUCLEOTIDE SEQUENCE [LARGE SCALE GENOMIC DNA]</scope>
    <source>
        <strain evidence="4 5">NIO-1109</strain>
    </source>
</reference>
<accession>A0A0V8GEL1</accession>
<dbReference type="InterPro" id="IPR000160">
    <property type="entry name" value="GGDEF_dom"/>
</dbReference>
<dbReference type="PANTHER" id="PTHR36528:SF1">
    <property type="entry name" value="CRISPR SYSTEM SINGLE-STRAND-SPECIFIC DEOXYRIBONUCLEASE CAS10_CSM1 (SUBTYPE III-A)"/>
    <property type="match status" value="1"/>
</dbReference>
<dbReference type="Pfam" id="PF12469">
    <property type="entry name" value="Cmr2_N"/>
    <property type="match status" value="1"/>
</dbReference>
<dbReference type="InterPro" id="IPR052117">
    <property type="entry name" value="Cas10/Csm1_subtype-III-A"/>
</dbReference>
<dbReference type="GO" id="GO:0000166">
    <property type="term" value="F:nucleotide binding"/>
    <property type="evidence" value="ECO:0007669"/>
    <property type="project" value="UniProtKB-KW"/>
</dbReference>
<dbReference type="OrthoDB" id="9758700at2"/>
<dbReference type="Gene3D" id="3.30.70.2220">
    <property type="entry name" value="CRISPR-Cas system, Cmr2 subunit, D1 domain, cysteine cluster"/>
    <property type="match status" value="1"/>
</dbReference>
<sequence length="524" mass="59203">MSTTSYLFVCSIGPVQSFIASARKTLDLWSGSYILSDLIHIALEEAEKAGATLIQPMSIPERTQVASLPNRFLVRIDGKADDVVLFGQRIERSIRTYWSEQVLASVALAFNSNMHFAQKQALQQAEDALEVYWAFERLTDYPATRVRLEQMLASTKLSKPFTSHVQTNITCSVCHERDALSESPTQSNDSYADLKKNTHGLWKQLKGNDGNIVVRKNEHLCAICLLKRLYARLHRSIGMESFESTRGFTDGQDGYFAILMADGDDMGKWISGKDVTLSGSQPGTLEYHQELSRRLTRFAEEEVPEITNRFDDSEGRVQLIYAGGDDVLAFLALSKVFPFLQATHDQFGSEKGLHMTATMSAGIAIIHSSMPLQHAIRVAREMEGQAKQLEGKDGVGIQIVSNSGQGRRFVVPFQQLERLERIRESLMRDVSTTFMYHFFEAFRRFGPVDGEKPFLHTPDLVRSEIKRLVLRASIGTASSDRLEQLIDDLHQLYLLPDVPTLLEYFHMLEAQRFLARRLNKEAVQ</sequence>
<organism evidence="4 5">
    <name type="scientific">Exiguobacterium indicum</name>
    <dbReference type="NCBI Taxonomy" id="296995"/>
    <lineage>
        <taxon>Bacteria</taxon>
        <taxon>Bacillati</taxon>
        <taxon>Bacillota</taxon>
        <taxon>Bacilli</taxon>
        <taxon>Bacillales</taxon>
        <taxon>Bacillales Family XII. Incertae Sedis</taxon>
        <taxon>Exiguobacterium</taxon>
    </lineage>
</organism>
<protein>
    <recommendedName>
        <fullName evidence="3">GGDEF domain-containing protein</fullName>
    </recommendedName>
</protein>
<dbReference type="InterPro" id="IPR013407">
    <property type="entry name" value="CRISPR-assoc_prot_Cmr2"/>
</dbReference>
<evidence type="ECO:0000313" key="4">
    <source>
        <dbReference type="EMBL" id="KSU48684.1"/>
    </source>
</evidence>
<keyword evidence="2" id="KW-0051">Antiviral defense</keyword>
<dbReference type="InterPro" id="IPR043128">
    <property type="entry name" value="Rev_trsase/Diguanyl_cyclase"/>
</dbReference>
<evidence type="ECO:0000256" key="2">
    <source>
        <dbReference type="ARBA" id="ARBA00023118"/>
    </source>
</evidence>
<dbReference type="GO" id="GO:0051607">
    <property type="term" value="P:defense response to virus"/>
    <property type="evidence" value="ECO:0007669"/>
    <property type="project" value="UniProtKB-KW"/>
</dbReference>
<feature type="domain" description="GGDEF" evidence="3">
    <location>
        <begin position="254"/>
        <end position="400"/>
    </location>
</feature>
<dbReference type="Pfam" id="PF22335">
    <property type="entry name" value="Cas10-Cmr2_palm2"/>
    <property type="match status" value="1"/>
</dbReference>
<dbReference type="InterPro" id="IPR054767">
    <property type="entry name" value="Cas10-Cmr2_palm2"/>
</dbReference>
<comment type="caution">
    <text evidence="4">The sequence shown here is derived from an EMBL/GenBank/DDBJ whole genome shotgun (WGS) entry which is preliminary data.</text>
</comment>
<evidence type="ECO:0000313" key="5">
    <source>
        <dbReference type="Proteomes" id="UP000053797"/>
    </source>
</evidence>
<dbReference type="PROSITE" id="PS50887">
    <property type="entry name" value="GGDEF"/>
    <property type="match status" value="1"/>
</dbReference>
<dbReference type="Proteomes" id="UP000053797">
    <property type="component" value="Unassembled WGS sequence"/>
</dbReference>